<protein>
    <submittedName>
        <fullName evidence="1">GrpB family protein</fullName>
    </submittedName>
</protein>
<reference evidence="1 2" key="1">
    <citation type="submission" date="2023-06" db="EMBL/GenBank/DDBJ databases">
        <title>Actinomycetospora Odt1-22.</title>
        <authorList>
            <person name="Supong K."/>
        </authorList>
    </citation>
    <scope>NUCLEOTIDE SEQUENCE [LARGE SCALE GENOMIC DNA]</scope>
    <source>
        <strain evidence="1 2">Odt1-22</strain>
    </source>
</reference>
<organism evidence="1 2">
    <name type="scientific">Actinomycetospora termitidis</name>
    <dbReference type="NCBI Taxonomy" id="3053470"/>
    <lineage>
        <taxon>Bacteria</taxon>
        <taxon>Bacillati</taxon>
        <taxon>Actinomycetota</taxon>
        <taxon>Actinomycetes</taxon>
        <taxon>Pseudonocardiales</taxon>
        <taxon>Pseudonocardiaceae</taxon>
        <taxon>Actinomycetospora</taxon>
    </lineage>
</organism>
<proteinExistence type="predicted"/>
<dbReference type="PANTHER" id="PTHR34822:SF1">
    <property type="entry name" value="GRPB FAMILY PROTEIN"/>
    <property type="match status" value="1"/>
</dbReference>
<name>A0ABT7MCR2_9PSEU</name>
<dbReference type="Gene3D" id="3.30.460.10">
    <property type="entry name" value="Beta Polymerase, domain 2"/>
    <property type="match status" value="1"/>
</dbReference>
<keyword evidence="2" id="KW-1185">Reference proteome</keyword>
<dbReference type="InterPro" id="IPR043519">
    <property type="entry name" value="NT_sf"/>
</dbReference>
<evidence type="ECO:0000313" key="2">
    <source>
        <dbReference type="Proteomes" id="UP001231924"/>
    </source>
</evidence>
<gene>
    <name evidence="1" type="ORF">QRT03_21035</name>
</gene>
<dbReference type="EMBL" id="JASVWF010000005">
    <property type="protein sequence ID" value="MDL5158465.1"/>
    <property type="molecule type" value="Genomic_DNA"/>
</dbReference>
<sequence>MNREQLPAWAVEPVHLVEHDPTWAAKAARYAGEVRALFTDRLLGEVLHVGSTAVPGLPAKPIVDLQARAEHPATAVAAVVGAAGTTGWRFVPRELDDRPWRWFFVRVDDEEQTRLAHLHLMPPGEPRWDQQIRFRDRLRAEPDLRAEYAALKRRSAEAHHDDREAYTASKQAFIRRAT</sequence>
<dbReference type="SUPFAM" id="SSF81301">
    <property type="entry name" value="Nucleotidyltransferase"/>
    <property type="match status" value="1"/>
</dbReference>
<evidence type="ECO:0000313" key="1">
    <source>
        <dbReference type="EMBL" id="MDL5158465.1"/>
    </source>
</evidence>
<dbReference type="Proteomes" id="UP001231924">
    <property type="component" value="Unassembled WGS sequence"/>
</dbReference>
<dbReference type="InterPro" id="IPR007344">
    <property type="entry name" value="GrpB/CoaE"/>
</dbReference>
<accession>A0ABT7MCR2</accession>
<dbReference type="Pfam" id="PF04229">
    <property type="entry name" value="GrpB"/>
    <property type="match status" value="1"/>
</dbReference>
<comment type="caution">
    <text evidence="1">The sequence shown here is derived from an EMBL/GenBank/DDBJ whole genome shotgun (WGS) entry which is preliminary data.</text>
</comment>
<dbReference type="RefSeq" id="WP_286055008.1">
    <property type="nucleotide sequence ID" value="NZ_JASVWF010000005.1"/>
</dbReference>
<dbReference type="PANTHER" id="PTHR34822">
    <property type="entry name" value="GRPB DOMAIN PROTEIN (AFU_ORTHOLOGUE AFUA_1G01530)"/>
    <property type="match status" value="1"/>
</dbReference>